<comment type="caution">
    <text evidence="1">The sequence shown here is derived from an EMBL/GenBank/DDBJ whole genome shotgun (WGS) entry which is preliminary data.</text>
</comment>
<dbReference type="EMBL" id="JAQSIO010000002">
    <property type="protein sequence ID" value="MDD0814252.1"/>
    <property type="molecule type" value="Genomic_DNA"/>
</dbReference>
<gene>
    <name evidence="1" type="ORF">PSQ39_06380</name>
</gene>
<dbReference type="Proteomes" id="UP001528672">
    <property type="component" value="Unassembled WGS sequence"/>
</dbReference>
<proteinExistence type="predicted"/>
<protein>
    <submittedName>
        <fullName evidence="1">Excisionase</fullName>
    </submittedName>
</protein>
<evidence type="ECO:0000313" key="2">
    <source>
        <dbReference type="Proteomes" id="UP001528672"/>
    </source>
</evidence>
<dbReference type="InterPro" id="IPR038147">
    <property type="entry name" value="Cox_sf"/>
</dbReference>
<reference evidence="1 2" key="1">
    <citation type="submission" date="2023-02" db="EMBL/GenBank/DDBJ databases">
        <title>Bacterial whole genome sequence for Curvibacter sp. HBC28.</title>
        <authorList>
            <person name="Le V."/>
            <person name="Ko S.-R."/>
            <person name="Ahn C.-Y."/>
            <person name="Oh H.-M."/>
        </authorList>
    </citation>
    <scope>NUCLEOTIDE SEQUENCE [LARGE SCALE GENOMIC DNA]</scope>
    <source>
        <strain evidence="1 2">HBC28</strain>
    </source>
</reference>
<keyword evidence="2" id="KW-1185">Reference proteome</keyword>
<accession>A0ABT5MCF7</accession>
<dbReference type="Gene3D" id="6.10.200.10">
    <property type="entry name" value="Regulatory phage protein Cox"/>
    <property type="match status" value="1"/>
</dbReference>
<name>A0ABT5MCF7_9BURK</name>
<evidence type="ECO:0000313" key="1">
    <source>
        <dbReference type="EMBL" id="MDD0814252.1"/>
    </source>
</evidence>
<sequence length="65" mass="7332">MVVQVRTAEYVTIDLFAAISGLTASAVRNMIHEGKWTEGRQYQRRAGRVYVSLKGYEKWVATGLV</sequence>
<organism evidence="1 2">
    <name type="scientific">Curvibacter microcysteis</name>
    <dbReference type="NCBI Taxonomy" id="3026419"/>
    <lineage>
        <taxon>Bacteria</taxon>
        <taxon>Pseudomonadati</taxon>
        <taxon>Pseudomonadota</taxon>
        <taxon>Betaproteobacteria</taxon>
        <taxon>Burkholderiales</taxon>
        <taxon>Comamonadaceae</taxon>
        <taxon>Curvibacter</taxon>
    </lineage>
</organism>